<dbReference type="AlphaFoldDB" id="A0A1M4U051"/>
<name>A0A1M4U051_9BACT</name>
<dbReference type="Gene3D" id="3.90.1570.30">
    <property type="match status" value="1"/>
</dbReference>
<accession>A0A1M4U051</accession>
<feature type="domain" description="Type I restriction enzyme R protein N-terminal" evidence="1">
    <location>
        <begin position="56"/>
        <end position="165"/>
    </location>
</feature>
<evidence type="ECO:0000259" key="1">
    <source>
        <dbReference type="Pfam" id="PF13588"/>
    </source>
</evidence>
<dbReference type="Pfam" id="PF13588">
    <property type="entry name" value="HSDR_N_2"/>
    <property type="match status" value="1"/>
</dbReference>
<evidence type="ECO:0000313" key="2">
    <source>
        <dbReference type="EMBL" id="SHE49967.1"/>
    </source>
</evidence>
<dbReference type="Proteomes" id="UP000184480">
    <property type="component" value="Unassembled WGS sequence"/>
</dbReference>
<reference evidence="3" key="1">
    <citation type="submission" date="2016-11" db="EMBL/GenBank/DDBJ databases">
        <authorList>
            <person name="Varghese N."/>
            <person name="Submissions S."/>
        </authorList>
    </citation>
    <scope>NUCLEOTIDE SEQUENCE [LARGE SCALE GENOMIC DNA]</scope>
    <source>
        <strain evidence="3">DSM 27370</strain>
    </source>
</reference>
<sequence length="172" mass="20211">MYTPLQRSCVVAYKKLIDKDSKMLALNLPEYNPKIKKTDKICIWDPIRKKYVALTPEEWVRQHFVNYLITEKGYPASLISNEIQISLNNRIKRCDSVIYDNTPSPLVIVEYKAPDIPITQQVFDQIARYNIVLKVRYLIVSNGLEHYCCRIDYDSLSYEYLPDIPEYPALKK</sequence>
<protein>
    <submittedName>
        <fullName evidence="2">Type I restriction enzyme R protein N terminus (HSDR_N)</fullName>
    </submittedName>
</protein>
<keyword evidence="3" id="KW-1185">Reference proteome</keyword>
<proteinExistence type="predicted"/>
<organism evidence="2 3">
    <name type="scientific">Dysgonomonas macrotermitis</name>
    <dbReference type="NCBI Taxonomy" id="1346286"/>
    <lineage>
        <taxon>Bacteria</taxon>
        <taxon>Pseudomonadati</taxon>
        <taxon>Bacteroidota</taxon>
        <taxon>Bacteroidia</taxon>
        <taxon>Bacteroidales</taxon>
        <taxon>Dysgonomonadaceae</taxon>
        <taxon>Dysgonomonas</taxon>
    </lineage>
</organism>
<dbReference type="EMBL" id="FQUC01000001">
    <property type="protein sequence ID" value="SHE49967.1"/>
    <property type="molecule type" value="Genomic_DNA"/>
</dbReference>
<evidence type="ECO:0000313" key="3">
    <source>
        <dbReference type="Proteomes" id="UP000184480"/>
    </source>
</evidence>
<gene>
    <name evidence="2" type="ORF">SAMN05444362_101466</name>
</gene>
<dbReference type="InterPro" id="IPR029464">
    <property type="entry name" value="HSDR_N"/>
</dbReference>
<dbReference type="STRING" id="1346286.SAMN05444362_101466"/>